<proteinExistence type="predicted"/>
<gene>
    <name evidence="1" type="ORF">NPIL_133961</name>
</gene>
<dbReference type="EMBL" id="BMAW01008884">
    <property type="protein sequence ID" value="GFT11038.1"/>
    <property type="molecule type" value="Genomic_DNA"/>
</dbReference>
<sequence length="212" mass="25079">MVPIHIIREYVTQTFYDLPEKLFFDNYHPKVVSVSTINDFLNYISAYIKICITVNRKRQIVFFSNTVNIFNVFYFLNEILKQLIHLTSKFRNRFYSRPLASTRSNHLRPPHRPLLPKQTQEIKSTCPAQQICHLHRFRRLGYLSRHQKIHYRLKNKANPSFTILSTLPTFRHQPSVALSKMAASAFIRITLSEISAVPQTWKRNTKSKTKMK</sequence>
<name>A0A8X6NFY4_NEPPI</name>
<evidence type="ECO:0000313" key="1">
    <source>
        <dbReference type="EMBL" id="GFT11038.1"/>
    </source>
</evidence>
<keyword evidence="2" id="KW-1185">Reference proteome</keyword>
<organism evidence="1 2">
    <name type="scientific">Nephila pilipes</name>
    <name type="common">Giant wood spider</name>
    <name type="synonym">Nephila maculata</name>
    <dbReference type="NCBI Taxonomy" id="299642"/>
    <lineage>
        <taxon>Eukaryota</taxon>
        <taxon>Metazoa</taxon>
        <taxon>Ecdysozoa</taxon>
        <taxon>Arthropoda</taxon>
        <taxon>Chelicerata</taxon>
        <taxon>Arachnida</taxon>
        <taxon>Araneae</taxon>
        <taxon>Araneomorphae</taxon>
        <taxon>Entelegynae</taxon>
        <taxon>Araneoidea</taxon>
        <taxon>Nephilidae</taxon>
        <taxon>Nephila</taxon>
    </lineage>
</organism>
<evidence type="ECO:0000313" key="2">
    <source>
        <dbReference type="Proteomes" id="UP000887013"/>
    </source>
</evidence>
<comment type="caution">
    <text evidence="1">The sequence shown here is derived from an EMBL/GenBank/DDBJ whole genome shotgun (WGS) entry which is preliminary data.</text>
</comment>
<accession>A0A8X6NFY4</accession>
<reference evidence="1" key="1">
    <citation type="submission" date="2020-08" db="EMBL/GenBank/DDBJ databases">
        <title>Multicomponent nature underlies the extraordinary mechanical properties of spider dragline silk.</title>
        <authorList>
            <person name="Kono N."/>
            <person name="Nakamura H."/>
            <person name="Mori M."/>
            <person name="Yoshida Y."/>
            <person name="Ohtoshi R."/>
            <person name="Malay A.D."/>
            <person name="Moran D.A.P."/>
            <person name="Tomita M."/>
            <person name="Numata K."/>
            <person name="Arakawa K."/>
        </authorList>
    </citation>
    <scope>NUCLEOTIDE SEQUENCE</scope>
</reference>
<dbReference type="AlphaFoldDB" id="A0A8X6NFY4"/>
<dbReference type="Proteomes" id="UP000887013">
    <property type="component" value="Unassembled WGS sequence"/>
</dbReference>
<protein>
    <submittedName>
        <fullName evidence="1">Uncharacterized protein</fullName>
    </submittedName>
</protein>